<evidence type="ECO:0000256" key="4">
    <source>
        <dbReference type="SAM" id="MobiDB-lite"/>
    </source>
</evidence>
<feature type="compositionally biased region" description="Polar residues" evidence="4">
    <location>
        <begin position="292"/>
        <end position="301"/>
    </location>
</feature>
<keyword evidence="6" id="KW-1185">Reference proteome</keyword>
<feature type="region of interest" description="Disordered" evidence="4">
    <location>
        <begin position="1331"/>
        <end position="1374"/>
    </location>
</feature>
<reference evidence="5 6" key="1">
    <citation type="submission" date="2024-03" db="EMBL/GenBank/DDBJ databases">
        <title>The genome assembly and annotation of the cricket Gryllus longicercus Weissman &amp; Gray.</title>
        <authorList>
            <person name="Szrajer S."/>
            <person name="Gray D."/>
            <person name="Ylla G."/>
        </authorList>
    </citation>
    <scope>NUCLEOTIDE SEQUENCE [LARGE SCALE GENOMIC DNA]</scope>
    <source>
        <strain evidence="5">DAG 2021-001</strain>
        <tissue evidence="5">Whole body minus gut</tissue>
    </source>
</reference>
<dbReference type="EMBL" id="JAZDUA010001026">
    <property type="protein sequence ID" value="KAK7788567.1"/>
    <property type="molecule type" value="Genomic_DNA"/>
</dbReference>
<dbReference type="PANTHER" id="PTHR14396">
    <property type="entry name" value="CLASPIN"/>
    <property type="match status" value="1"/>
</dbReference>
<dbReference type="GO" id="GO:0005634">
    <property type="term" value="C:nucleus"/>
    <property type="evidence" value="ECO:0007669"/>
    <property type="project" value="UniProtKB-SubCell"/>
</dbReference>
<feature type="compositionally biased region" description="Acidic residues" evidence="4">
    <location>
        <begin position="1287"/>
        <end position="1318"/>
    </location>
</feature>
<comment type="caution">
    <text evidence="5">The sequence shown here is derived from an EMBL/GenBank/DDBJ whole genome shotgun (WGS) entry which is preliminary data.</text>
</comment>
<feature type="region of interest" description="Disordered" evidence="4">
    <location>
        <begin position="1"/>
        <end position="244"/>
    </location>
</feature>
<feature type="compositionally biased region" description="Acidic residues" evidence="4">
    <location>
        <begin position="1333"/>
        <end position="1365"/>
    </location>
</feature>
<feature type="compositionally biased region" description="Acidic residues" evidence="4">
    <location>
        <begin position="995"/>
        <end position="1027"/>
    </location>
</feature>
<name>A0AAN9UZ58_9ORTH</name>
<evidence type="ECO:0008006" key="7">
    <source>
        <dbReference type="Google" id="ProtNLM"/>
    </source>
</evidence>
<dbReference type="PANTHER" id="PTHR14396:SF10">
    <property type="entry name" value="CLASPIN"/>
    <property type="match status" value="1"/>
</dbReference>
<dbReference type="Proteomes" id="UP001378592">
    <property type="component" value="Unassembled WGS sequence"/>
</dbReference>
<feature type="compositionally biased region" description="Basic and acidic residues" evidence="4">
    <location>
        <begin position="1028"/>
        <end position="1044"/>
    </location>
</feature>
<feature type="region of interest" description="Disordered" evidence="4">
    <location>
        <begin position="1193"/>
        <end position="1318"/>
    </location>
</feature>
<feature type="region of interest" description="Disordered" evidence="4">
    <location>
        <begin position="259"/>
        <end position="314"/>
    </location>
</feature>
<sequence>MPVRLDSEEDVMTSNNIEDSDEEIVTVKRHKSSCIKSDDSDEEIDNDLPTKNDYEHDNPTQSESNDRDLKNDTSSDDEIFISSRKVSESTENGLHKEKEFSSLPTPFTETTEQGRNFKHLFSNKDLYDAEDSEDDINPSSTNTPETEISNNYDAEGSSDEGTKQKKSAEKKSKSSKNRTLEKKSKSAKTNDKKKEVDEIHSETQRLVRQSRVSLPYHKPRQRTLAEFLQRRPSVPTKSIRMSADELKLLAKQVAKRAKEVEEFYKSSSDEDKPSKPESTQEKKFDEPCADPQSKSIANNNDQIEKGESPKDIENESDEICLVKIDSAEDGFKTSVCFPDNSSNVEKMCGSKTSNENVKIATEDSSSFQVVDNDTEIFVNSIEKELQQTRSAMNKQCIRESGNVSAACDDFNSVKINSVAPFAYEKVDSQDLCLRIDDTETGEERRVEQNISNTIKRAPNSEKDEKMFEEEKPVNRVNEELESQDLCLRIEDSVSVDKVIDEKKGKLHSEKLFSKSVPKIMTTEDYEKSVLHKSTVCSRQSIPIPEEIDSQDLCLRIENSDTLDAVDSESSVKSVQGMHVSKGFESALDEGNKNKLLCTNDKFYSGNNSAIDEADLNESKSKNTCLLLYRDKCDLLKGKENHKIPHCEDETLKNSSRKNLINLFSESESGSKDVSLDCIGENKENTIPKANSVKLILEGEETRLAFEHDCTSTNGKATTEDSATGSVEKHKSNFLIPEEFHLECTDNREDLMEKKKEHSRQSYNLLQRVKDASSDSNENVMNAIQKLRGGDDAKNAKLLRTMSLLEDRFKSTRKSLKLQKEIPHLKGSPSKVIDLDDTPSTCDINVLKRRFLRHSFPKLSAPQKTSVDVSVVVAEKGPSGEMEVKKEIVTVESETENLLGSREKLLKLKGELQRQIVKEREEEWNRRQLEAKEAYSETYEEKSECGLFDEDDEEISESDNALHSDNESEDEEDDEEEEVDEAQTERKSKKPSCAFVDDEAEVSEEDECDESGISDNDDDGDDEHDLDNEENKSILEETSSTKDTNEEVSEIISSNSSLKRMKTIDPFESQEGDVTNESVLSSSMKQVKRAADPSQSQDIDVELESSLSIPPYQPGGAISQITDPVGEESYIDILPPTLPVLHKEDENAENVFSQFPQTSASYSDLGIQNNTNEAAEAELLGLCSGKFTSQMPEISQEDMDSESDIGVSGKKTQGIKSFENLLPSNKYEEESCSEDAKSDLVAKGEINKEAKKNNSSSANRKKFVILSDDEDEPETKVSKKTQPKLIFSDDEDEIELETSDVESTFEADEPEEVDYDSEENEITLKPAAAKDFFENEAELSESEWGSADEDEKDLDDFEEEEGDGETLDQNKVKEQLGKIHMRRVLDEDQQEVRRLQELLLEDGEFHSEGGGRQRQFRWKNLNNADDFQTSKKSDDETVGDDDEEEDESEWRRKRFERETFLEEHRNSLEKEEEPLIDTIKLKFKTPELVPRKTGVIKRGSFLSRSEAALARIAQITKNSGELNLTAPTHSRNFVFAHLSQDAKEQERGTKRKAVKAETPVAKKMRVNVCLLDQIG</sequence>
<feature type="compositionally biased region" description="Basic and acidic residues" evidence="4">
    <location>
        <begin position="1225"/>
        <end position="1251"/>
    </location>
</feature>
<feature type="compositionally biased region" description="Basic and acidic residues" evidence="4">
    <location>
        <begin position="932"/>
        <end position="943"/>
    </location>
</feature>
<feature type="compositionally biased region" description="Acidic residues" evidence="4">
    <location>
        <begin position="966"/>
        <end position="981"/>
    </location>
</feature>
<proteinExistence type="predicted"/>
<protein>
    <recommendedName>
        <fullName evidence="7">Claspin</fullName>
    </recommendedName>
</protein>
<keyword evidence="2" id="KW-0597">Phosphoprotein</keyword>
<feature type="compositionally biased region" description="Acidic residues" evidence="4">
    <location>
        <begin position="946"/>
        <end position="956"/>
    </location>
</feature>
<comment type="subcellular location">
    <subcellularLocation>
        <location evidence="1">Nucleus</location>
    </subcellularLocation>
</comment>
<dbReference type="GO" id="GO:0007095">
    <property type="term" value="P:mitotic G2 DNA damage checkpoint signaling"/>
    <property type="evidence" value="ECO:0007669"/>
    <property type="project" value="TreeGrafter"/>
</dbReference>
<feature type="region of interest" description="Disordered" evidence="4">
    <location>
        <begin position="932"/>
        <end position="1097"/>
    </location>
</feature>
<feature type="region of interest" description="Disordered" evidence="4">
    <location>
        <begin position="1399"/>
        <end position="1449"/>
    </location>
</feature>
<evidence type="ECO:0000256" key="3">
    <source>
        <dbReference type="ARBA" id="ARBA00023242"/>
    </source>
</evidence>
<keyword evidence="3" id="KW-0539">Nucleus</keyword>
<evidence type="ECO:0000313" key="5">
    <source>
        <dbReference type="EMBL" id="KAK7788567.1"/>
    </source>
</evidence>
<dbReference type="GO" id="GO:0033314">
    <property type="term" value="P:mitotic DNA replication checkpoint signaling"/>
    <property type="evidence" value="ECO:0007669"/>
    <property type="project" value="TreeGrafter"/>
</dbReference>
<feature type="compositionally biased region" description="Polar residues" evidence="4">
    <location>
        <begin position="137"/>
        <end position="152"/>
    </location>
</feature>
<feature type="compositionally biased region" description="Polar residues" evidence="4">
    <location>
        <begin position="1071"/>
        <end position="1084"/>
    </location>
</feature>
<organism evidence="5 6">
    <name type="scientific">Gryllus longicercus</name>
    <dbReference type="NCBI Taxonomy" id="2509291"/>
    <lineage>
        <taxon>Eukaryota</taxon>
        <taxon>Metazoa</taxon>
        <taxon>Ecdysozoa</taxon>
        <taxon>Arthropoda</taxon>
        <taxon>Hexapoda</taxon>
        <taxon>Insecta</taxon>
        <taxon>Pterygota</taxon>
        <taxon>Neoptera</taxon>
        <taxon>Polyneoptera</taxon>
        <taxon>Orthoptera</taxon>
        <taxon>Ensifera</taxon>
        <taxon>Gryllidea</taxon>
        <taxon>Grylloidea</taxon>
        <taxon>Gryllidae</taxon>
        <taxon>Gryllinae</taxon>
        <taxon>Gryllus</taxon>
    </lineage>
</organism>
<evidence type="ECO:0000313" key="6">
    <source>
        <dbReference type="Proteomes" id="UP001378592"/>
    </source>
</evidence>
<feature type="compositionally biased region" description="Basic and acidic residues" evidence="4">
    <location>
        <begin position="302"/>
        <end position="313"/>
    </location>
</feature>
<feature type="compositionally biased region" description="Acidic residues" evidence="4">
    <location>
        <begin position="1435"/>
        <end position="1447"/>
    </location>
</feature>
<accession>A0AAN9UZ58</accession>
<dbReference type="GO" id="GO:0010997">
    <property type="term" value="F:anaphase-promoting complex binding"/>
    <property type="evidence" value="ECO:0007669"/>
    <property type="project" value="TreeGrafter"/>
</dbReference>
<feature type="compositionally biased region" description="Polar residues" evidence="4">
    <location>
        <begin position="102"/>
        <end position="114"/>
    </location>
</feature>
<evidence type="ECO:0000256" key="2">
    <source>
        <dbReference type="ARBA" id="ARBA00022553"/>
    </source>
</evidence>
<dbReference type="InterPro" id="IPR024146">
    <property type="entry name" value="Claspin"/>
</dbReference>
<feature type="compositionally biased region" description="Basic and acidic residues" evidence="4">
    <location>
        <begin position="48"/>
        <end position="73"/>
    </location>
</feature>
<evidence type="ECO:0000256" key="1">
    <source>
        <dbReference type="ARBA" id="ARBA00004123"/>
    </source>
</evidence>
<feature type="compositionally biased region" description="Basic and acidic residues" evidence="4">
    <location>
        <begin position="160"/>
        <end position="205"/>
    </location>
</feature>
<feature type="compositionally biased region" description="Basic and acidic residues" evidence="4">
    <location>
        <begin position="259"/>
        <end position="286"/>
    </location>
</feature>
<gene>
    <name evidence="5" type="ORF">R5R35_000156</name>
</gene>
<feature type="compositionally biased region" description="Basic and acidic residues" evidence="4">
    <location>
        <begin position="85"/>
        <end position="100"/>
    </location>
</feature>